<evidence type="ECO:0000256" key="1">
    <source>
        <dbReference type="ARBA" id="ARBA00005854"/>
    </source>
</evidence>
<dbReference type="Pfam" id="PF02826">
    <property type="entry name" value="2-Hacid_dh_C"/>
    <property type="match status" value="1"/>
</dbReference>
<dbReference type="SUPFAM" id="SSF51735">
    <property type="entry name" value="NAD(P)-binding Rossmann-fold domains"/>
    <property type="match status" value="1"/>
</dbReference>
<dbReference type="GO" id="GO:0051287">
    <property type="term" value="F:NAD binding"/>
    <property type="evidence" value="ECO:0007669"/>
    <property type="project" value="InterPro"/>
</dbReference>
<feature type="domain" description="D-isomer specific 2-hydroxyacid dehydrogenase catalytic" evidence="5">
    <location>
        <begin position="24"/>
        <end position="330"/>
    </location>
</feature>
<name>A0A1G6QFG0_9BACL</name>
<dbReference type="CDD" id="cd05301">
    <property type="entry name" value="GDH"/>
    <property type="match status" value="1"/>
</dbReference>
<feature type="domain" description="D-isomer specific 2-hydroxyacid dehydrogenase NAD-binding" evidence="6">
    <location>
        <begin position="129"/>
        <end position="306"/>
    </location>
</feature>
<comment type="similarity">
    <text evidence="1 4">Belongs to the D-isomer specific 2-hydroxyacid dehydrogenase family.</text>
</comment>
<dbReference type="InterPro" id="IPR006139">
    <property type="entry name" value="D-isomer_2_OHA_DH_cat_dom"/>
</dbReference>
<dbReference type="GO" id="GO:0030267">
    <property type="term" value="F:glyoxylate reductase (NADPH) activity"/>
    <property type="evidence" value="ECO:0007669"/>
    <property type="project" value="TreeGrafter"/>
</dbReference>
<evidence type="ECO:0000313" key="8">
    <source>
        <dbReference type="Proteomes" id="UP000199387"/>
    </source>
</evidence>
<evidence type="ECO:0000256" key="3">
    <source>
        <dbReference type="ARBA" id="ARBA00023027"/>
    </source>
</evidence>
<dbReference type="InterPro" id="IPR029753">
    <property type="entry name" value="D-isomer_DH_CS"/>
</dbReference>
<dbReference type="AlphaFoldDB" id="A0A1G6QFG0"/>
<dbReference type="PROSITE" id="PS00671">
    <property type="entry name" value="D_2_HYDROXYACID_DH_3"/>
    <property type="match status" value="1"/>
</dbReference>
<dbReference type="InterPro" id="IPR006140">
    <property type="entry name" value="D-isomer_DH_NAD-bd"/>
</dbReference>
<dbReference type="Gene3D" id="3.40.50.720">
    <property type="entry name" value="NAD(P)-binding Rossmann-like Domain"/>
    <property type="match status" value="2"/>
</dbReference>
<dbReference type="FunFam" id="3.40.50.720:FF:000203">
    <property type="entry name" value="D-3-phosphoglycerate dehydrogenase (SerA)"/>
    <property type="match status" value="1"/>
</dbReference>
<dbReference type="InterPro" id="IPR036291">
    <property type="entry name" value="NAD(P)-bd_dom_sf"/>
</dbReference>
<dbReference type="Proteomes" id="UP000199387">
    <property type="component" value="Unassembled WGS sequence"/>
</dbReference>
<dbReference type="PANTHER" id="PTHR10996:SF283">
    <property type="entry name" value="GLYOXYLATE_HYDROXYPYRUVATE REDUCTASE B"/>
    <property type="match status" value="1"/>
</dbReference>
<dbReference type="EMBL" id="FMZA01000021">
    <property type="protein sequence ID" value="SDC90395.1"/>
    <property type="molecule type" value="Genomic_DNA"/>
</dbReference>
<keyword evidence="3" id="KW-0520">NAD</keyword>
<protein>
    <submittedName>
        <fullName evidence="7">Glyoxylate reductase</fullName>
    </submittedName>
</protein>
<keyword evidence="2 4" id="KW-0560">Oxidoreductase</keyword>
<evidence type="ECO:0000259" key="6">
    <source>
        <dbReference type="Pfam" id="PF02826"/>
    </source>
</evidence>
<dbReference type="STRING" id="1236220.SAMN04488112_12112"/>
<organism evidence="7 8">
    <name type="scientific">Melghirimyces thermohalophilus</name>
    <dbReference type="NCBI Taxonomy" id="1236220"/>
    <lineage>
        <taxon>Bacteria</taxon>
        <taxon>Bacillati</taxon>
        <taxon>Bacillota</taxon>
        <taxon>Bacilli</taxon>
        <taxon>Bacillales</taxon>
        <taxon>Thermoactinomycetaceae</taxon>
        <taxon>Melghirimyces</taxon>
    </lineage>
</organism>
<dbReference type="GO" id="GO:0016618">
    <property type="term" value="F:hydroxypyruvate reductase [NAD(P)H] activity"/>
    <property type="evidence" value="ECO:0007669"/>
    <property type="project" value="TreeGrafter"/>
</dbReference>
<evidence type="ECO:0000256" key="2">
    <source>
        <dbReference type="ARBA" id="ARBA00023002"/>
    </source>
</evidence>
<reference evidence="7 8" key="1">
    <citation type="submission" date="2016-10" db="EMBL/GenBank/DDBJ databases">
        <authorList>
            <person name="de Groot N.N."/>
        </authorList>
    </citation>
    <scope>NUCLEOTIDE SEQUENCE [LARGE SCALE GENOMIC DNA]</scope>
    <source>
        <strain evidence="7 8">DSM 45514</strain>
    </source>
</reference>
<dbReference type="PANTHER" id="PTHR10996">
    <property type="entry name" value="2-HYDROXYACID DEHYDROGENASE-RELATED"/>
    <property type="match status" value="1"/>
</dbReference>
<dbReference type="Pfam" id="PF00389">
    <property type="entry name" value="2-Hacid_dh"/>
    <property type="match status" value="1"/>
</dbReference>
<dbReference type="GO" id="GO:0005829">
    <property type="term" value="C:cytosol"/>
    <property type="evidence" value="ECO:0007669"/>
    <property type="project" value="TreeGrafter"/>
</dbReference>
<dbReference type="InterPro" id="IPR029752">
    <property type="entry name" value="D-isomer_DH_CS1"/>
</dbReference>
<evidence type="ECO:0000259" key="5">
    <source>
        <dbReference type="Pfam" id="PF00389"/>
    </source>
</evidence>
<dbReference type="PROSITE" id="PS00065">
    <property type="entry name" value="D_2_HYDROXYACID_DH_1"/>
    <property type="match status" value="1"/>
</dbReference>
<dbReference type="SUPFAM" id="SSF52283">
    <property type="entry name" value="Formate/glycerate dehydrogenase catalytic domain-like"/>
    <property type="match status" value="1"/>
</dbReference>
<dbReference type="PROSITE" id="PS00670">
    <property type="entry name" value="D_2_HYDROXYACID_DH_2"/>
    <property type="match status" value="1"/>
</dbReference>
<sequence length="339" mass="37153">MNRTNTNIIFGEVETMKRERRPRVLVSRKIPEAGLELLRQHCSVTVGAEDGMLKREELLELIQDQDAFLSMLTDRVDGELMDVAPELKVVSNYAVGYDNIDVEEAARRGIAVTNTPGVLTEATADLAWALLMDAARRVTEGDRLNRAGQWHEWAPMFHLGKEVTGSTLGIIGFGRIGRAVAKRAAGFNMKVVVHSRTPLDPEEEKKWGVTFLSLTELLQQSDFVSIHAPYTEETHHLIGAKELAQMKSSAYLINTARGALVDEPALVEALQTGTIAGAGLDVYEDEPRLAPGLKELDNVVLAPHLGSATWETRRAMALRAAKNIVAELVGIGESTRVLG</sequence>
<keyword evidence="8" id="KW-1185">Reference proteome</keyword>
<evidence type="ECO:0000313" key="7">
    <source>
        <dbReference type="EMBL" id="SDC90395.1"/>
    </source>
</evidence>
<gene>
    <name evidence="7" type="ORF">SAMN04488112_12112</name>
</gene>
<proteinExistence type="inferred from homology"/>
<evidence type="ECO:0000256" key="4">
    <source>
        <dbReference type="RuleBase" id="RU003719"/>
    </source>
</evidence>
<dbReference type="InterPro" id="IPR050223">
    <property type="entry name" value="D-isomer_2-hydroxyacid_DH"/>
</dbReference>
<accession>A0A1G6QFG0</accession>